<organism evidence="5 6">
    <name type="scientific">Thalassoglobus polymorphus</name>
    <dbReference type="NCBI Taxonomy" id="2527994"/>
    <lineage>
        <taxon>Bacteria</taxon>
        <taxon>Pseudomonadati</taxon>
        <taxon>Planctomycetota</taxon>
        <taxon>Planctomycetia</taxon>
        <taxon>Planctomycetales</taxon>
        <taxon>Planctomycetaceae</taxon>
        <taxon>Thalassoglobus</taxon>
    </lineage>
</organism>
<dbReference type="SMART" id="SM00345">
    <property type="entry name" value="HTH_GNTR"/>
    <property type="match status" value="1"/>
</dbReference>
<dbReference type="Proteomes" id="UP000315724">
    <property type="component" value="Chromosome"/>
</dbReference>
<dbReference type="InterPro" id="IPR036390">
    <property type="entry name" value="WH_DNA-bd_sf"/>
</dbReference>
<accession>A0A517QRM7</accession>
<proteinExistence type="predicted"/>
<evidence type="ECO:0000313" key="6">
    <source>
        <dbReference type="Proteomes" id="UP000315724"/>
    </source>
</evidence>
<dbReference type="CDD" id="cd07377">
    <property type="entry name" value="WHTH_GntR"/>
    <property type="match status" value="1"/>
</dbReference>
<dbReference type="PANTHER" id="PTHR38445">
    <property type="entry name" value="HTH-TYPE TRANSCRIPTIONAL REPRESSOR YTRA"/>
    <property type="match status" value="1"/>
</dbReference>
<dbReference type="SUPFAM" id="SSF46785">
    <property type="entry name" value="Winged helix' DNA-binding domain"/>
    <property type="match status" value="1"/>
</dbReference>
<dbReference type="EMBL" id="CP036267">
    <property type="protein sequence ID" value="QDT34280.1"/>
    <property type="molecule type" value="Genomic_DNA"/>
</dbReference>
<dbReference type="Gene3D" id="1.10.10.10">
    <property type="entry name" value="Winged helix-like DNA-binding domain superfamily/Winged helix DNA-binding domain"/>
    <property type="match status" value="1"/>
</dbReference>
<dbReference type="GO" id="GO:0003677">
    <property type="term" value="F:DNA binding"/>
    <property type="evidence" value="ECO:0007669"/>
    <property type="project" value="UniProtKB-KW"/>
</dbReference>
<dbReference type="InterPro" id="IPR036388">
    <property type="entry name" value="WH-like_DNA-bd_sf"/>
</dbReference>
<dbReference type="AlphaFoldDB" id="A0A517QRM7"/>
<evidence type="ECO:0000256" key="2">
    <source>
        <dbReference type="ARBA" id="ARBA00023125"/>
    </source>
</evidence>
<dbReference type="RefSeq" id="WP_197441766.1">
    <property type="nucleotide sequence ID" value="NZ_CP036267.1"/>
</dbReference>
<keyword evidence="6" id="KW-1185">Reference proteome</keyword>
<evidence type="ECO:0000256" key="1">
    <source>
        <dbReference type="ARBA" id="ARBA00023015"/>
    </source>
</evidence>
<feature type="domain" description="HTH gntR-type" evidence="4">
    <location>
        <begin position="11"/>
        <end position="79"/>
    </location>
</feature>
<sequence length="138" mass="15451">MLVRVEKGSAVPISRQIADQVRAQCLSGRIKPGTQIPSVRQLARDLAVNQNTVLRVYEKLTAEKLLEMRHGEGTFVSNNLPTEQLNGQRTHFFDEMTQLVRHGRMLGINDSGLHALLDDALKLSLQQDHSSESKGEHK</sequence>
<gene>
    <name evidence="5" type="primary">ytrA</name>
    <name evidence="5" type="ORF">Mal48_35400</name>
</gene>
<reference evidence="5 6" key="1">
    <citation type="submission" date="2019-02" db="EMBL/GenBank/DDBJ databases">
        <title>Deep-cultivation of Planctomycetes and their phenomic and genomic characterization uncovers novel biology.</title>
        <authorList>
            <person name="Wiegand S."/>
            <person name="Jogler M."/>
            <person name="Boedeker C."/>
            <person name="Pinto D."/>
            <person name="Vollmers J."/>
            <person name="Rivas-Marin E."/>
            <person name="Kohn T."/>
            <person name="Peeters S.H."/>
            <person name="Heuer A."/>
            <person name="Rast P."/>
            <person name="Oberbeckmann S."/>
            <person name="Bunk B."/>
            <person name="Jeske O."/>
            <person name="Meyerdierks A."/>
            <person name="Storesund J.E."/>
            <person name="Kallscheuer N."/>
            <person name="Luecker S."/>
            <person name="Lage O.M."/>
            <person name="Pohl T."/>
            <person name="Merkel B.J."/>
            <person name="Hornburger P."/>
            <person name="Mueller R.-W."/>
            <person name="Bruemmer F."/>
            <person name="Labrenz M."/>
            <person name="Spormann A.M."/>
            <person name="Op den Camp H."/>
            <person name="Overmann J."/>
            <person name="Amann R."/>
            <person name="Jetten M.S.M."/>
            <person name="Mascher T."/>
            <person name="Medema M.H."/>
            <person name="Devos D.P."/>
            <person name="Kaster A.-K."/>
            <person name="Ovreas L."/>
            <person name="Rohde M."/>
            <person name="Galperin M.Y."/>
            <person name="Jogler C."/>
        </authorList>
    </citation>
    <scope>NUCLEOTIDE SEQUENCE [LARGE SCALE GENOMIC DNA]</scope>
    <source>
        <strain evidence="5 6">Mal48</strain>
    </source>
</reference>
<protein>
    <submittedName>
        <fullName evidence="5">HTH-type transcriptional repressor YtrA</fullName>
    </submittedName>
</protein>
<keyword evidence="1" id="KW-0805">Transcription regulation</keyword>
<dbReference type="InterPro" id="IPR000524">
    <property type="entry name" value="Tscrpt_reg_HTH_GntR"/>
</dbReference>
<evidence type="ECO:0000256" key="3">
    <source>
        <dbReference type="ARBA" id="ARBA00023163"/>
    </source>
</evidence>
<evidence type="ECO:0000313" key="5">
    <source>
        <dbReference type="EMBL" id="QDT34280.1"/>
    </source>
</evidence>
<dbReference type="GO" id="GO:0003700">
    <property type="term" value="F:DNA-binding transcription factor activity"/>
    <property type="evidence" value="ECO:0007669"/>
    <property type="project" value="InterPro"/>
</dbReference>
<dbReference type="PROSITE" id="PS50949">
    <property type="entry name" value="HTH_GNTR"/>
    <property type="match status" value="1"/>
</dbReference>
<name>A0A517QRM7_9PLAN</name>
<dbReference type="KEGG" id="tpol:Mal48_35400"/>
<evidence type="ECO:0000259" key="4">
    <source>
        <dbReference type="PROSITE" id="PS50949"/>
    </source>
</evidence>
<dbReference type="Pfam" id="PF00392">
    <property type="entry name" value="GntR"/>
    <property type="match status" value="1"/>
</dbReference>
<keyword evidence="2" id="KW-0238">DNA-binding</keyword>
<keyword evidence="3" id="KW-0804">Transcription</keyword>
<dbReference type="PANTHER" id="PTHR38445:SF9">
    <property type="entry name" value="HTH-TYPE TRANSCRIPTIONAL REPRESSOR YTRA"/>
    <property type="match status" value="1"/>
</dbReference>